<name>A0ACB7VQN5_DIOAL</name>
<proteinExistence type="predicted"/>
<keyword evidence="2" id="KW-1185">Reference proteome</keyword>
<accession>A0ACB7VQN5</accession>
<sequence length="1920" mass="214638">MATAPPENPSSDVFSLRIVSIDYYMAAPIPDLDFSYSDFQGREVEEVPVIRIYGSTPAGQKGCMHVHGALPYLYIPCPELVIQNAEEGRVFIHALSLAIEKALRVKNNSTSKQQHVHGCSIVRGKRIYGYYFSDELFVKIYLYYPYEVARLATLLLSGAILNRSFQPFESHIPYLLQFLVDYNLHGMSHIHTSKVKFRSPLPDKFLLKRDINVRKEDSSSDAVVSPAIWLSSSVRADLIWPVVPTGHNQLEDKIIHLVKRHSACGLELDSSVEDILNQNHKMYASLSQNLSDVKMVQSLIPLWEEEYKRTGTQEAVKSLDSTKPLPRDTLELFRRGLEYDKAFSEMLSEHHPYITHKEITPEMKMKFAEYIKTFSDIDRAIRFVQHTWASCSGEPLRQPRGDERNVGLSCSEGVEDATLYVTKHESQELESTSQKISSFAIKDEDSMAIDTEALGLLTWLASSQAIEELNTDDELVHEAILSPILSTKSFKQALEIAHLDYENASQQECLDILDSVYDDEKSVGLREQTSWPTCFDEKAPDSLGNVIPQLDGSPDDHLLTTDKCKRPERPDLLSIEKEKDPHNQELKCASATVDCKSKRSKHLWGNLPLSKKLNECEISQTASANSSPGDEMMKDCQLGSSFGSRVALGFKDSKVDREASDDKVGKTMATCSVRDLTRTKRFSRPEHLEPEINLATALPDMQKNEMMAGCTVGSVFASEEGHHYIMPDETRHAAQYGDEGLQEIAIDALSHLGTDHTENRLLHDAKKQSENHNDEIGQGVSDGPHFCNPTDSNFALDTNAPQTKKQLDASINYNIFRNVQDVEYYEVDTEMGFIRKPPSVDHMVIISEDPLSSTTGAGVIMGGQKQDLEDIPPFFINNFADRSQRNHTSNQDSTLGVSVHFQNDGAALYLLTHATSPPTLDSVKRWISKVAKHDEFNQSAGVLSSDIPPVPNDTHPLKHERLKSSQENSNLEGLECSSDVNNISSGQQSLGVLAKEDVLSCSEHDISQISGPDEKSNLTPLSQIGFCDPASMGDGQQLTIMSIEIHTESRGDLQPDPQFDAVNVVALVVQEDTSHTFDVHVLIHGNNEEPCARCLDGVSDYHLLFFSEEKLLLINLSNIISSCDPDILMGWEIQSNSLGYLAERAANLGISLLKNMSRTPSHESDLRSRHSVKTEGGNPDVSPPDTLAADAIIQDTIIDDEWGRTHASGIHVGGRIVLNIWRLMRSEVKLNIYTAEAVAEEVLRQKVPSIPCRILYKWFLSGPGRARYRCIEYVAGRAKLNIQIMNQLDMINRTSELARVFGIDFFSVLSRGSQFRVESMLLRLAHTQNYLAISPGNQQVALQPAMECLPLVMEPESGFFADPVVVLDFQSLYPSMIIGYNLCFSTCLGKVTPSRETVLGVSCYAPDQKIFMDLKQEILITPNGVMYVPDKVRKGVLPRLLEEILSTRIMVKKAMKKLSTSQQVLQRIFNSRQLALKLIANVTYGYTAAGFSGRMPCAELADSIVQCGRMTLETAISFVNNHDKWKARVVYGDTDSMFVLLKGRSVEEAFKIGNEIALAITAMNPDPVTLKMEKVYYPCFLLTKKRYVGYSFESPDQKNPKFDAKGIETVRRDTCPAVAKTLEKSLRIFFEHKNIYEVKSYLERQWTRILAGRVSLQDFVFAKEVRLGTYSTRAASLPPAAIVATKAMRIDPRAVPHYGERIPYIVIHGEPGARLIDMVVHPSEVLDINSPYRLNDLYYITKQIIPALQRVFGLVNADLNQWFSGMPRPVRPTLSKSYSSASHSGSWGGCEDNEFGPENSKKAMAKRSRIDTYYISKHCTICGELVQASAYFCPDCLKNSSLIVSTVVGRTSKLEREIRHLADICNHCGGGDWIVESGVKCTSLACAVYYERRKVQKEFQSISSFATAAGLYPCCFAELF</sequence>
<keyword evidence="1" id="KW-0808">Transferase</keyword>
<reference evidence="2" key="1">
    <citation type="journal article" date="2022" name="Nat. Commun.">
        <title>Chromosome evolution and the genetic basis of agronomically important traits in greater yam.</title>
        <authorList>
            <person name="Bredeson J.V."/>
            <person name="Lyons J.B."/>
            <person name="Oniyinde I.O."/>
            <person name="Okereke N.R."/>
            <person name="Kolade O."/>
            <person name="Nnabue I."/>
            <person name="Nwadili C.O."/>
            <person name="Hribova E."/>
            <person name="Parker M."/>
            <person name="Nwogha J."/>
            <person name="Shu S."/>
            <person name="Carlson J."/>
            <person name="Kariba R."/>
            <person name="Muthemba S."/>
            <person name="Knop K."/>
            <person name="Barton G.J."/>
            <person name="Sherwood A.V."/>
            <person name="Lopez-Montes A."/>
            <person name="Asiedu R."/>
            <person name="Jamnadass R."/>
            <person name="Muchugi A."/>
            <person name="Goodstein D."/>
            <person name="Egesi C.N."/>
            <person name="Featherston J."/>
            <person name="Asfaw A."/>
            <person name="Simpson G.G."/>
            <person name="Dolezel J."/>
            <person name="Hendre P.S."/>
            <person name="Van Deynze A."/>
            <person name="Kumar P.L."/>
            <person name="Obidiegwu J.E."/>
            <person name="Bhattacharjee R."/>
            <person name="Rokhsar D.S."/>
        </authorList>
    </citation>
    <scope>NUCLEOTIDE SEQUENCE [LARGE SCALE GENOMIC DNA]</scope>
    <source>
        <strain evidence="2">cv. TDa95/00328</strain>
    </source>
</reference>
<protein>
    <submittedName>
        <fullName evidence="1">DNA-directed DNA polymerase protein</fullName>
        <ecNumber evidence="1">2.7.7.7</ecNumber>
    </submittedName>
</protein>
<gene>
    <name evidence="1" type="ORF">IHE45_07G037700</name>
</gene>
<dbReference type="EC" id="2.7.7.7" evidence="1"/>
<evidence type="ECO:0000313" key="1">
    <source>
        <dbReference type="EMBL" id="KAH7676749.1"/>
    </source>
</evidence>
<evidence type="ECO:0000313" key="2">
    <source>
        <dbReference type="Proteomes" id="UP000827976"/>
    </source>
</evidence>
<keyword evidence="1" id="KW-0239">DNA-directed DNA polymerase</keyword>
<dbReference type="Proteomes" id="UP000827976">
    <property type="component" value="Chromosome 7"/>
</dbReference>
<organism evidence="1 2">
    <name type="scientific">Dioscorea alata</name>
    <name type="common">Purple yam</name>
    <dbReference type="NCBI Taxonomy" id="55571"/>
    <lineage>
        <taxon>Eukaryota</taxon>
        <taxon>Viridiplantae</taxon>
        <taxon>Streptophyta</taxon>
        <taxon>Embryophyta</taxon>
        <taxon>Tracheophyta</taxon>
        <taxon>Spermatophyta</taxon>
        <taxon>Magnoliopsida</taxon>
        <taxon>Liliopsida</taxon>
        <taxon>Dioscoreales</taxon>
        <taxon>Dioscoreaceae</taxon>
        <taxon>Dioscorea</taxon>
    </lineage>
</organism>
<comment type="caution">
    <text evidence="1">The sequence shown here is derived from an EMBL/GenBank/DDBJ whole genome shotgun (WGS) entry which is preliminary data.</text>
</comment>
<keyword evidence="1" id="KW-0548">Nucleotidyltransferase</keyword>
<dbReference type="EMBL" id="CM037017">
    <property type="protein sequence ID" value="KAH7676749.1"/>
    <property type="molecule type" value="Genomic_DNA"/>
</dbReference>